<dbReference type="AlphaFoldDB" id="A0ABD2YTR7"/>
<keyword evidence="1" id="KW-0732">Signal</keyword>
<sequence length="71" mass="7836">MDSGFFLAFFFIIGNINIPSILAQENSKSTSTCPVDFQCGDLGTMNFPFFNLSHPRNCGLCIVDCEAKPRP</sequence>
<organism evidence="2 3">
    <name type="scientific">Cinchona calisaya</name>
    <dbReference type="NCBI Taxonomy" id="153742"/>
    <lineage>
        <taxon>Eukaryota</taxon>
        <taxon>Viridiplantae</taxon>
        <taxon>Streptophyta</taxon>
        <taxon>Embryophyta</taxon>
        <taxon>Tracheophyta</taxon>
        <taxon>Spermatophyta</taxon>
        <taxon>Magnoliopsida</taxon>
        <taxon>eudicotyledons</taxon>
        <taxon>Gunneridae</taxon>
        <taxon>Pentapetalae</taxon>
        <taxon>asterids</taxon>
        <taxon>lamiids</taxon>
        <taxon>Gentianales</taxon>
        <taxon>Rubiaceae</taxon>
        <taxon>Cinchonoideae</taxon>
        <taxon>Cinchoneae</taxon>
        <taxon>Cinchona</taxon>
    </lineage>
</organism>
<evidence type="ECO:0000256" key="1">
    <source>
        <dbReference type="SAM" id="SignalP"/>
    </source>
</evidence>
<name>A0ABD2YTR7_9GENT</name>
<reference evidence="2 3" key="1">
    <citation type="submission" date="2024-11" db="EMBL/GenBank/DDBJ databases">
        <title>A near-complete genome assembly of Cinchona calisaya.</title>
        <authorList>
            <person name="Lian D.C."/>
            <person name="Zhao X.W."/>
            <person name="Wei L."/>
        </authorList>
    </citation>
    <scope>NUCLEOTIDE SEQUENCE [LARGE SCALE GENOMIC DNA]</scope>
    <source>
        <tissue evidence="2">Nenye</tissue>
    </source>
</reference>
<proteinExistence type="predicted"/>
<keyword evidence="3" id="KW-1185">Reference proteome</keyword>
<evidence type="ECO:0000313" key="2">
    <source>
        <dbReference type="EMBL" id="KAL3510732.1"/>
    </source>
</evidence>
<evidence type="ECO:0000313" key="3">
    <source>
        <dbReference type="Proteomes" id="UP001630127"/>
    </source>
</evidence>
<protein>
    <submittedName>
        <fullName evidence="2">Uncharacterized protein</fullName>
    </submittedName>
</protein>
<accession>A0ABD2YTR7</accession>
<feature type="chain" id="PRO_5044824301" evidence="1">
    <location>
        <begin position="24"/>
        <end position="71"/>
    </location>
</feature>
<dbReference type="EMBL" id="JBJUIK010000012">
    <property type="protein sequence ID" value="KAL3510732.1"/>
    <property type="molecule type" value="Genomic_DNA"/>
</dbReference>
<gene>
    <name evidence="2" type="ORF">ACH5RR_030133</name>
</gene>
<dbReference type="Proteomes" id="UP001630127">
    <property type="component" value="Unassembled WGS sequence"/>
</dbReference>
<feature type="signal peptide" evidence="1">
    <location>
        <begin position="1"/>
        <end position="23"/>
    </location>
</feature>
<comment type="caution">
    <text evidence="2">The sequence shown here is derived from an EMBL/GenBank/DDBJ whole genome shotgun (WGS) entry which is preliminary data.</text>
</comment>
<feature type="non-terminal residue" evidence="2">
    <location>
        <position position="71"/>
    </location>
</feature>